<sequence length="358" mass="38814">MKHQVPAPIPTLNTLFDSNEESYLNSFLDSFDPEGLDLGPYLASPAPMANFSARTDFSSMGMGMGIGAGIMSAMDDSIPHLSLEEGAQEIAGPMHRLSHISPNPASLSAHNQSQTGAGGMMPMRRPSFFDYGLGGTSHLSLGNVMTEEMHKVSSWLFHNQDHHATSPRSWSNAVSQTIAGASSHHVPSQSQLTSAAGALGFPDHQRQPSESEFSVKRKASQEQLEQPRKSRGSVWSPIRETPTQMDQNTMAAVAAAPAEVNASSVEAADDKGKSKAADATSKRRDEKKALSQRIVLTEDERRANHIASEQRRRNQIRQGYAELMSLVTTLRDPALGNASKERRGTCFSRSARSNNSTN</sequence>
<evidence type="ECO:0000313" key="8">
    <source>
        <dbReference type="EMBL" id="KAJ1725831.1"/>
    </source>
</evidence>
<keyword evidence="5" id="KW-0539">Nucleus</keyword>
<dbReference type="Pfam" id="PF00010">
    <property type="entry name" value="HLH"/>
    <property type="match status" value="1"/>
</dbReference>
<keyword evidence="4" id="KW-0804">Transcription</keyword>
<feature type="region of interest" description="Disordered" evidence="6">
    <location>
        <begin position="262"/>
        <end position="292"/>
    </location>
</feature>
<feature type="compositionally biased region" description="Basic and acidic residues" evidence="6">
    <location>
        <begin position="268"/>
        <end position="289"/>
    </location>
</feature>
<evidence type="ECO:0000256" key="1">
    <source>
        <dbReference type="ARBA" id="ARBA00004123"/>
    </source>
</evidence>
<keyword evidence="3" id="KW-0238">DNA-binding</keyword>
<dbReference type="AlphaFoldDB" id="A0A9W8CVK9"/>
<keyword evidence="2" id="KW-0805">Transcription regulation</keyword>
<dbReference type="PROSITE" id="PS50888">
    <property type="entry name" value="BHLH"/>
    <property type="match status" value="1"/>
</dbReference>
<dbReference type="InterPro" id="IPR052207">
    <property type="entry name" value="Max-like/E-box_TFs"/>
</dbReference>
<dbReference type="PANTHER" id="PTHR15741">
    <property type="entry name" value="BASIC HELIX-LOOP-HELIX ZIP TRANSCRIPTION FACTOR"/>
    <property type="match status" value="1"/>
</dbReference>
<dbReference type="GO" id="GO:0000981">
    <property type="term" value="F:DNA-binding transcription factor activity, RNA polymerase II-specific"/>
    <property type="evidence" value="ECO:0007669"/>
    <property type="project" value="TreeGrafter"/>
</dbReference>
<dbReference type="OrthoDB" id="5778525at2759"/>
<dbReference type="PANTHER" id="PTHR15741:SF27">
    <property type="entry name" value="TRANSCRIPTION FACTOR AP-4"/>
    <property type="match status" value="1"/>
</dbReference>
<feature type="compositionally biased region" description="Basic and acidic residues" evidence="6">
    <location>
        <begin position="203"/>
        <end position="215"/>
    </location>
</feature>
<evidence type="ECO:0000259" key="7">
    <source>
        <dbReference type="PROSITE" id="PS50888"/>
    </source>
</evidence>
<comment type="caution">
    <text evidence="8">The sequence shown here is derived from an EMBL/GenBank/DDBJ whole genome shotgun (WGS) entry which is preliminary data.</text>
</comment>
<dbReference type="GO" id="GO:0005634">
    <property type="term" value="C:nucleus"/>
    <property type="evidence" value="ECO:0007669"/>
    <property type="project" value="UniProtKB-SubCell"/>
</dbReference>
<reference evidence="8" key="1">
    <citation type="submission" date="2022-07" db="EMBL/GenBank/DDBJ databases">
        <title>Phylogenomic reconstructions and comparative analyses of Kickxellomycotina fungi.</title>
        <authorList>
            <person name="Reynolds N.K."/>
            <person name="Stajich J.E."/>
            <person name="Barry K."/>
            <person name="Grigoriev I.V."/>
            <person name="Crous P."/>
            <person name="Smith M.E."/>
        </authorList>
    </citation>
    <scope>NUCLEOTIDE SEQUENCE</scope>
    <source>
        <strain evidence="8">NBRC 32514</strain>
    </source>
</reference>
<organism evidence="8 9">
    <name type="scientific">Coemansia erecta</name>
    <dbReference type="NCBI Taxonomy" id="147472"/>
    <lineage>
        <taxon>Eukaryota</taxon>
        <taxon>Fungi</taxon>
        <taxon>Fungi incertae sedis</taxon>
        <taxon>Zoopagomycota</taxon>
        <taxon>Kickxellomycotina</taxon>
        <taxon>Kickxellomycetes</taxon>
        <taxon>Kickxellales</taxon>
        <taxon>Kickxellaceae</taxon>
        <taxon>Coemansia</taxon>
    </lineage>
</organism>
<dbReference type="InterPro" id="IPR011598">
    <property type="entry name" value="bHLH_dom"/>
</dbReference>
<feature type="region of interest" description="Disordered" evidence="6">
    <location>
        <begin position="334"/>
        <end position="358"/>
    </location>
</feature>
<comment type="subcellular location">
    <subcellularLocation>
        <location evidence="1">Nucleus</location>
    </subcellularLocation>
</comment>
<proteinExistence type="predicted"/>
<evidence type="ECO:0000256" key="6">
    <source>
        <dbReference type="SAM" id="MobiDB-lite"/>
    </source>
</evidence>
<feature type="region of interest" description="Disordered" evidence="6">
    <location>
        <begin position="162"/>
        <end position="239"/>
    </location>
</feature>
<name>A0A9W8CVK9_9FUNG</name>
<feature type="domain" description="BHLH" evidence="7">
    <location>
        <begin position="300"/>
        <end position="351"/>
    </location>
</feature>
<dbReference type="InterPro" id="IPR036638">
    <property type="entry name" value="HLH_DNA-bd_sf"/>
</dbReference>
<evidence type="ECO:0000256" key="2">
    <source>
        <dbReference type="ARBA" id="ARBA00023015"/>
    </source>
</evidence>
<evidence type="ECO:0000256" key="3">
    <source>
        <dbReference type="ARBA" id="ARBA00023125"/>
    </source>
</evidence>
<dbReference type="GO" id="GO:0046983">
    <property type="term" value="F:protein dimerization activity"/>
    <property type="evidence" value="ECO:0007669"/>
    <property type="project" value="InterPro"/>
</dbReference>
<keyword evidence="9" id="KW-1185">Reference proteome</keyword>
<feature type="compositionally biased region" description="Polar residues" evidence="6">
    <location>
        <begin position="166"/>
        <end position="194"/>
    </location>
</feature>
<protein>
    <recommendedName>
        <fullName evidence="7">BHLH domain-containing protein</fullName>
    </recommendedName>
</protein>
<gene>
    <name evidence="8" type="ORF">LPJ53_000092</name>
</gene>
<dbReference type="SUPFAM" id="SSF47459">
    <property type="entry name" value="HLH, helix-loop-helix DNA-binding domain"/>
    <property type="match status" value="1"/>
</dbReference>
<evidence type="ECO:0000256" key="4">
    <source>
        <dbReference type="ARBA" id="ARBA00023163"/>
    </source>
</evidence>
<dbReference type="EMBL" id="JANBOJ010000001">
    <property type="protein sequence ID" value="KAJ1725831.1"/>
    <property type="molecule type" value="Genomic_DNA"/>
</dbReference>
<evidence type="ECO:0000256" key="5">
    <source>
        <dbReference type="ARBA" id="ARBA00023242"/>
    </source>
</evidence>
<dbReference type="GO" id="GO:0000978">
    <property type="term" value="F:RNA polymerase II cis-regulatory region sequence-specific DNA binding"/>
    <property type="evidence" value="ECO:0007669"/>
    <property type="project" value="TreeGrafter"/>
</dbReference>
<evidence type="ECO:0000313" key="9">
    <source>
        <dbReference type="Proteomes" id="UP001149813"/>
    </source>
</evidence>
<dbReference type="Gene3D" id="4.10.280.10">
    <property type="entry name" value="Helix-loop-helix DNA-binding domain"/>
    <property type="match status" value="1"/>
</dbReference>
<accession>A0A9W8CVK9</accession>
<feature type="compositionally biased region" description="Polar residues" evidence="6">
    <location>
        <begin position="347"/>
        <end position="358"/>
    </location>
</feature>
<dbReference type="Proteomes" id="UP001149813">
    <property type="component" value="Unassembled WGS sequence"/>
</dbReference>